<protein>
    <submittedName>
        <fullName evidence="1">Phage protein, HK97 gp10 family</fullName>
    </submittedName>
</protein>
<evidence type="ECO:0000313" key="1">
    <source>
        <dbReference type="EMBL" id="CUO43981.1"/>
    </source>
</evidence>
<dbReference type="OrthoDB" id="1957376at2"/>
<accession>A0A174F2P8</accession>
<dbReference type="NCBIfam" id="TIGR01725">
    <property type="entry name" value="phge_HK97_gp10"/>
    <property type="match status" value="1"/>
</dbReference>
<dbReference type="RefSeq" id="WP_055277081.1">
    <property type="nucleotide sequence ID" value="NZ_CYZV01000024.1"/>
</dbReference>
<gene>
    <name evidence="1" type="ORF">ERS852470_02353</name>
</gene>
<organism evidence="1 2">
    <name type="scientific">Clostridium disporicum</name>
    <dbReference type="NCBI Taxonomy" id="84024"/>
    <lineage>
        <taxon>Bacteria</taxon>
        <taxon>Bacillati</taxon>
        <taxon>Bacillota</taxon>
        <taxon>Clostridia</taxon>
        <taxon>Eubacteriales</taxon>
        <taxon>Clostridiaceae</taxon>
        <taxon>Clostridium</taxon>
    </lineage>
</organism>
<dbReference type="InterPro" id="IPR010064">
    <property type="entry name" value="HK97-gp10_tail"/>
</dbReference>
<dbReference type="AlphaFoldDB" id="A0A174F2P8"/>
<dbReference type="Pfam" id="PF04883">
    <property type="entry name" value="HK97-gp10_like"/>
    <property type="match status" value="1"/>
</dbReference>
<reference evidence="1 2" key="1">
    <citation type="submission" date="2015-09" db="EMBL/GenBank/DDBJ databases">
        <authorList>
            <consortium name="Pathogen Informatics"/>
        </authorList>
    </citation>
    <scope>NUCLEOTIDE SEQUENCE [LARGE SCALE GENOMIC DNA]</scope>
    <source>
        <strain evidence="1 2">2789STDY5834855</strain>
    </source>
</reference>
<name>A0A174F2P8_9CLOT</name>
<sequence>MAIEIRGFEDIFKDLDDMNISDKKKRAALKEGAEIVKQAVIDNSPVATGNMKKRWKSNIKRFDGNLGFEIRGDTVEDIYNEFGSSDNKKHIGFFSKAVDKVSDKAVKIIANEVLK</sequence>
<dbReference type="EMBL" id="CYZV01000024">
    <property type="protein sequence ID" value="CUO43981.1"/>
    <property type="molecule type" value="Genomic_DNA"/>
</dbReference>
<evidence type="ECO:0000313" key="2">
    <source>
        <dbReference type="Proteomes" id="UP000095558"/>
    </source>
</evidence>
<proteinExistence type="predicted"/>
<dbReference type="Proteomes" id="UP000095558">
    <property type="component" value="Unassembled WGS sequence"/>
</dbReference>